<comment type="caution">
    <text evidence="5">The sequence shown here is derived from an EMBL/GenBank/DDBJ whole genome shotgun (WGS) entry which is preliminary data.</text>
</comment>
<dbReference type="EMBL" id="NBIV01000001">
    <property type="protein sequence ID" value="PXF50063.1"/>
    <property type="molecule type" value="Genomic_DNA"/>
</dbReference>
<proteinExistence type="predicted"/>
<dbReference type="EC" id="2.7.8.7" evidence="1"/>
<dbReference type="GO" id="GO:0000287">
    <property type="term" value="F:magnesium ion binding"/>
    <property type="evidence" value="ECO:0007669"/>
    <property type="project" value="InterPro"/>
</dbReference>
<dbReference type="SUPFAM" id="SSF56214">
    <property type="entry name" value="4'-phosphopantetheinyl transferase"/>
    <property type="match status" value="2"/>
</dbReference>
<name>A0A2V3J6Y1_9FLOR</name>
<dbReference type="Proteomes" id="UP000247409">
    <property type="component" value="Unassembled WGS sequence"/>
</dbReference>
<dbReference type="STRING" id="448386.A0A2V3J6Y1"/>
<feature type="domain" description="4'-phosphopantetheinyl transferase" evidence="3">
    <location>
        <begin position="123"/>
        <end position="224"/>
    </location>
</feature>
<evidence type="ECO:0000259" key="4">
    <source>
        <dbReference type="Pfam" id="PF22624"/>
    </source>
</evidence>
<dbReference type="PANTHER" id="PTHR12215:SF10">
    <property type="entry name" value="L-AMINOADIPATE-SEMIALDEHYDE DEHYDROGENASE-PHOSPHOPANTETHEINYL TRANSFERASE"/>
    <property type="match status" value="1"/>
</dbReference>
<organism evidence="5 6">
    <name type="scientific">Gracilariopsis chorda</name>
    <dbReference type="NCBI Taxonomy" id="448386"/>
    <lineage>
        <taxon>Eukaryota</taxon>
        <taxon>Rhodophyta</taxon>
        <taxon>Florideophyceae</taxon>
        <taxon>Rhodymeniophycidae</taxon>
        <taxon>Gracilariales</taxon>
        <taxon>Gracilariaceae</taxon>
        <taxon>Gracilariopsis</taxon>
    </lineage>
</organism>
<dbReference type="Pfam" id="PF22624">
    <property type="entry name" value="AASDHPPT_N"/>
    <property type="match status" value="1"/>
</dbReference>
<feature type="domain" description="4'-phosphopantetheinyl transferase N-terminal" evidence="4">
    <location>
        <begin position="37"/>
        <end position="117"/>
    </location>
</feature>
<dbReference type="InterPro" id="IPR008278">
    <property type="entry name" value="4-PPantetheinyl_Trfase_dom"/>
</dbReference>
<dbReference type="Gene3D" id="3.90.470.20">
    <property type="entry name" value="4'-phosphopantetheinyl transferase domain"/>
    <property type="match status" value="2"/>
</dbReference>
<gene>
    <name evidence="5" type="ORF">BWQ96_00223</name>
</gene>
<protein>
    <recommendedName>
        <fullName evidence="1">holo-[acyl-carrier-protein] synthase</fullName>
        <ecNumber evidence="1">2.7.8.7</ecNumber>
    </recommendedName>
</protein>
<keyword evidence="6" id="KW-1185">Reference proteome</keyword>
<dbReference type="InterPro" id="IPR055066">
    <property type="entry name" value="AASDHPPT_N"/>
</dbReference>
<evidence type="ECO:0000313" key="5">
    <source>
        <dbReference type="EMBL" id="PXF50063.1"/>
    </source>
</evidence>
<reference evidence="5 6" key="1">
    <citation type="journal article" date="2018" name="Mol. Biol. Evol.">
        <title>Analysis of the draft genome of the red seaweed Gracilariopsis chorda provides insights into genome size evolution in Rhodophyta.</title>
        <authorList>
            <person name="Lee J."/>
            <person name="Yang E.C."/>
            <person name="Graf L."/>
            <person name="Yang J.H."/>
            <person name="Qiu H."/>
            <person name="Zel Zion U."/>
            <person name="Chan C.X."/>
            <person name="Stephens T.G."/>
            <person name="Weber A.P.M."/>
            <person name="Boo G.H."/>
            <person name="Boo S.M."/>
            <person name="Kim K.M."/>
            <person name="Shin Y."/>
            <person name="Jung M."/>
            <person name="Lee S.J."/>
            <person name="Yim H.S."/>
            <person name="Lee J.H."/>
            <person name="Bhattacharya D."/>
            <person name="Yoon H.S."/>
        </authorList>
    </citation>
    <scope>NUCLEOTIDE SEQUENCE [LARGE SCALE GENOMIC DNA]</scope>
    <source>
        <strain evidence="5 6">SKKU-2015</strain>
        <tissue evidence="5">Whole body</tissue>
    </source>
</reference>
<dbReference type="OrthoDB" id="26719at2759"/>
<evidence type="ECO:0000259" key="3">
    <source>
        <dbReference type="Pfam" id="PF01648"/>
    </source>
</evidence>
<dbReference type="InterPro" id="IPR037143">
    <property type="entry name" value="4-PPantetheinyl_Trfase_dom_sf"/>
</dbReference>
<dbReference type="GO" id="GO:0008897">
    <property type="term" value="F:holo-[acyl-carrier-protein] synthase activity"/>
    <property type="evidence" value="ECO:0007669"/>
    <property type="project" value="UniProtKB-EC"/>
</dbReference>
<dbReference type="Pfam" id="PF01648">
    <property type="entry name" value="ACPS"/>
    <property type="match status" value="1"/>
</dbReference>
<dbReference type="InterPro" id="IPR050559">
    <property type="entry name" value="P-Pant_transferase_sf"/>
</dbReference>
<accession>A0A2V3J6Y1</accession>
<sequence>MKASGWIPSTEVSVALVRKRIDVWKTNLCDISLKQLSATVLSEDEERRASQAKYKASGERFRACRACVRDVLARYLHNVHAHEIEFRRGEHGKLLLRDNDELSFNVSHSGNMGLIAVTTGMDIGVDVETAGRTIGRMHALARRSFGDGEMRQLEAAGSDEKMRTFLQLWTRKEAFVKCTGEGIQRGLRSFEVDVRSGTVLVADDTAQPKCEWTVRDVSVDDRHIGALCYSYSTVHGSAVAPHLRHLQWRAT</sequence>
<dbReference type="GO" id="GO:0005829">
    <property type="term" value="C:cytosol"/>
    <property type="evidence" value="ECO:0007669"/>
    <property type="project" value="TreeGrafter"/>
</dbReference>
<keyword evidence="2" id="KW-0808">Transferase</keyword>
<dbReference type="AlphaFoldDB" id="A0A2V3J6Y1"/>
<evidence type="ECO:0000313" key="6">
    <source>
        <dbReference type="Proteomes" id="UP000247409"/>
    </source>
</evidence>
<dbReference type="GO" id="GO:0019878">
    <property type="term" value="P:lysine biosynthetic process via aminoadipic acid"/>
    <property type="evidence" value="ECO:0007669"/>
    <property type="project" value="TreeGrafter"/>
</dbReference>
<evidence type="ECO:0000256" key="1">
    <source>
        <dbReference type="ARBA" id="ARBA00013172"/>
    </source>
</evidence>
<dbReference type="PANTHER" id="PTHR12215">
    <property type="entry name" value="PHOSPHOPANTETHEINE TRANSFERASE"/>
    <property type="match status" value="1"/>
</dbReference>
<evidence type="ECO:0000256" key="2">
    <source>
        <dbReference type="ARBA" id="ARBA00022679"/>
    </source>
</evidence>